<proteinExistence type="predicted"/>
<organism evidence="1 2">
    <name type="scientific">Liparis tanakae</name>
    <name type="common">Tanaka's snailfish</name>
    <dbReference type="NCBI Taxonomy" id="230148"/>
    <lineage>
        <taxon>Eukaryota</taxon>
        <taxon>Metazoa</taxon>
        <taxon>Chordata</taxon>
        <taxon>Craniata</taxon>
        <taxon>Vertebrata</taxon>
        <taxon>Euteleostomi</taxon>
        <taxon>Actinopterygii</taxon>
        <taxon>Neopterygii</taxon>
        <taxon>Teleostei</taxon>
        <taxon>Neoteleostei</taxon>
        <taxon>Acanthomorphata</taxon>
        <taxon>Eupercaria</taxon>
        <taxon>Perciformes</taxon>
        <taxon>Cottioidei</taxon>
        <taxon>Cottales</taxon>
        <taxon>Liparidae</taxon>
        <taxon>Liparis</taxon>
    </lineage>
</organism>
<name>A0A4Z2JA11_9TELE</name>
<gene>
    <name evidence="1" type="ORF">EYF80_003278</name>
</gene>
<comment type="caution">
    <text evidence="1">The sequence shown here is derived from an EMBL/GenBank/DDBJ whole genome shotgun (WGS) entry which is preliminary data.</text>
</comment>
<dbReference type="AlphaFoldDB" id="A0A4Z2JA11"/>
<evidence type="ECO:0000313" key="2">
    <source>
        <dbReference type="Proteomes" id="UP000314294"/>
    </source>
</evidence>
<dbReference type="EMBL" id="SRLO01000015">
    <property type="protein sequence ID" value="TNN86508.1"/>
    <property type="molecule type" value="Genomic_DNA"/>
</dbReference>
<evidence type="ECO:0000313" key="1">
    <source>
        <dbReference type="EMBL" id="TNN86508.1"/>
    </source>
</evidence>
<protein>
    <submittedName>
        <fullName evidence="1">Uncharacterized protein</fullName>
    </submittedName>
</protein>
<dbReference type="Proteomes" id="UP000314294">
    <property type="component" value="Unassembled WGS sequence"/>
</dbReference>
<sequence>MLTEECLPRVSCVNRALAVPPTCMRLKRATSLMGASEMMPYCSGFTIAGQMKQVTDKLVDQRYQLGFIVLHSRLHPLLVALGALLSEAFLLGGSEALRHLGRVDLQVVFVFHQQLHDGFVEGRGEEELGRVQALGEELEEDAEGTGSPSQKAPRVVALFQFELHQISQHLGVGEKDGPHQRKKHVMTSLLSLWISCFSDATYSRSCFRWWARVWMSGFTIFTSGDGLRKPRTPLHIFELLVLGPLVKVLAVFTKVILESIQLSERQVCGRHEEALESNLEEVVNCLRISKTQKENASPSGEIASFSNAGEGFVDPRILSAELQNMVLLVTAFCACQDAGGQTVASELEVNLPGFAEESPDQKEFSGPEGIPDLVAVAGLQAPGWP</sequence>
<keyword evidence="2" id="KW-1185">Reference proteome</keyword>
<reference evidence="1 2" key="1">
    <citation type="submission" date="2019-03" db="EMBL/GenBank/DDBJ databases">
        <title>First draft genome of Liparis tanakae, snailfish: a comprehensive survey of snailfish specific genes.</title>
        <authorList>
            <person name="Kim W."/>
            <person name="Song I."/>
            <person name="Jeong J.-H."/>
            <person name="Kim D."/>
            <person name="Kim S."/>
            <person name="Ryu S."/>
            <person name="Song J.Y."/>
            <person name="Lee S.K."/>
        </authorList>
    </citation>
    <scope>NUCLEOTIDE SEQUENCE [LARGE SCALE GENOMIC DNA]</scope>
    <source>
        <tissue evidence="1">Muscle</tissue>
    </source>
</reference>
<accession>A0A4Z2JA11</accession>